<dbReference type="GO" id="GO:0008270">
    <property type="term" value="F:zinc ion binding"/>
    <property type="evidence" value="ECO:0007669"/>
    <property type="project" value="UniProtKB-KW"/>
</dbReference>
<evidence type="ECO:0000256" key="1">
    <source>
        <dbReference type="ARBA" id="ARBA00004123"/>
    </source>
</evidence>
<feature type="non-terminal residue" evidence="7">
    <location>
        <position position="392"/>
    </location>
</feature>
<comment type="caution">
    <text evidence="7">The sequence shown here is derived from an EMBL/GenBank/DDBJ whole genome shotgun (WGS) entry which is preliminary data.</text>
</comment>
<evidence type="ECO:0000256" key="5">
    <source>
        <dbReference type="ARBA" id="ARBA00023242"/>
    </source>
</evidence>
<dbReference type="SUPFAM" id="SSF53098">
    <property type="entry name" value="Ribonuclease H-like"/>
    <property type="match status" value="1"/>
</dbReference>
<dbReference type="eggNOG" id="KOG1121">
    <property type="taxonomic scope" value="Eukaryota"/>
</dbReference>
<dbReference type="EMBL" id="AHHD01000667">
    <property type="protein sequence ID" value="EKG09439.1"/>
    <property type="molecule type" value="Genomic_DNA"/>
</dbReference>
<keyword evidence="5" id="KW-0539">Nucleus</keyword>
<accession>K2RH78</accession>
<evidence type="ECO:0000256" key="3">
    <source>
        <dbReference type="ARBA" id="ARBA00022771"/>
    </source>
</evidence>
<feature type="region of interest" description="Disordered" evidence="6">
    <location>
        <begin position="248"/>
        <end position="267"/>
    </location>
</feature>
<evidence type="ECO:0000256" key="6">
    <source>
        <dbReference type="SAM" id="MobiDB-lite"/>
    </source>
</evidence>
<keyword evidence="4" id="KW-0862">Zinc</keyword>
<dbReference type="InterPro" id="IPR052035">
    <property type="entry name" value="ZnF_BED_domain_contain"/>
</dbReference>
<comment type="subcellular location">
    <subcellularLocation>
        <location evidence="1">Nucleus</location>
    </subcellularLocation>
</comment>
<evidence type="ECO:0000256" key="4">
    <source>
        <dbReference type="ARBA" id="ARBA00022833"/>
    </source>
</evidence>
<dbReference type="PANTHER" id="PTHR46481:SF10">
    <property type="entry name" value="ZINC FINGER BED DOMAIN-CONTAINING PROTEIN 39"/>
    <property type="match status" value="1"/>
</dbReference>
<dbReference type="HOGENOM" id="CLU_009123_10_3_1"/>
<dbReference type="GO" id="GO:0005634">
    <property type="term" value="C:nucleus"/>
    <property type="evidence" value="ECO:0007669"/>
    <property type="project" value="UniProtKB-SubCell"/>
</dbReference>
<sequence>MRSEHGTAIDDEERPAKKALEQSLEVAFTRVEENNREHISRDEQSILRNAIKLDAFYEAQIQLITRRRLPFNCVSWPEYQALLCAVNPRTEEILIQSGNTVVAHIKLSYVIHRENVKAQLQAAKSQVHFSIDLWSSPHRKAFLGICGQWVDENYELREALLGLPNVRHSHSGETMSRHLLETIRYFNVAGNIGYFTSDNSTANDTCMRALSTALANEYGIGKEALNAAIEEADGNANTTVVESLQAQLRQKNSKGKQRKVPEDQSGWRSMGPLGKLHNIAVYIRSSTVHSDAWERLAGDALGIDNATRWNSWYMLLRTALEKKDKVMVFQQEHHKALGDDSLTQDDWDVLRLTADFLQPFWQATQAQQKKWSSLDQLLYQMDILFKRFEDAK</sequence>
<dbReference type="InterPro" id="IPR012337">
    <property type="entry name" value="RNaseH-like_sf"/>
</dbReference>
<reference evidence="7 8" key="1">
    <citation type="journal article" date="2012" name="BMC Genomics">
        <title>Tools to kill: Genome of one of the most destructive plant pathogenic fungi Macrophomina phaseolina.</title>
        <authorList>
            <person name="Islam M.S."/>
            <person name="Haque M.S."/>
            <person name="Islam M.M."/>
            <person name="Emdad E.M."/>
            <person name="Halim A."/>
            <person name="Hossen Q.M.M."/>
            <person name="Hossain M.Z."/>
            <person name="Ahmed B."/>
            <person name="Rahim S."/>
            <person name="Rahman M.S."/>
            <person name="Alam M.M."/>
            <person name="Hou S."/>
            <person name="Wan X."/>
            <person name="Saito J.A."/>
            <person name="Alam M."/>
        </authorList>
    </citation>
    <scope>NUCLEOTIDE SEQUENCE [LARGE SCALE GENOMIC DNA]</scope>
    <source>
        <strain evidence="7 8">MS6</strain>
    </source>
</reference>
<keyword evidence="3" id="KW-0863">Zinc-finger</keyword>
<evidence type="ECO:0000313" key="8">
    <source>
        <dbReference type="Proteomes" id="UP000007129"/>
    </source>
</evidence>
<dbReference type="PANTHER" id="PTHR46481">
    <property type="entry name" value="ZINC FINGER BED DOMAIN-CONTAINING PROTEIN 4"/>
    <property type="match status" value="1"/>
</dbReference>
<organism evidence="7 8">
    <name type="scientific">Macrophomina phaseolina (strain MS6)</name>
    <name type="common">Charcoal rot fungus</name>
    <dbReference type="NCBI Taxonomy" id="1126212"/>
    <lineage>
        <taxon>Eukaryota</taxon>
        <taxon>Fungi</taxon>
        <taxon>Dikarya</taxon>
        <taxon>Ascomycota</taxon>
        <taxon>Pezizomycotina</taxon>
        <taxon>Dothideomycetes</taxon>
        <taxon>Dothideomycetes incertae sedis</taxon>
        <taxon>Botryosphaeriales</taxon>
        <taxon>Botryosphaeriaceae</taxon>
        <taxon>Macrophomina</taxon>
    </lineage>
</organism>
<dbReference type="OrthoDB" id="3791344at2759"/>
<gene>
    <name evidence="7" type="ORF">MPH_13523</name>
</gene>
<keyword evidence="2" id="KW-0479">Metal-binding</keyword>
<dbReference type="InParanoid" id="K2RH78"/>
<proteinExistence type="predicted"/>
<protein>
    <submittedName>
        <fullName evidence="7">Ribonuclease H-like protein</fullName>
    </submittedName>
</protein>
<evidence type="ECO:0000256" key="2">
    <source>
        <dbReference type="ARBA" id="ARBA00022723"/>
    </source>
</evidence>
<dbReference type="AlphaFoldDB" id="K2RH78"/>
<evidence type="ECO:0000313" key="7">
    <source>
        <dbReference type="EMBL" id="EKG09439.1"/>
    </source>
</evidence>
<dbReference type="STRING" id="1126212.K2RH78"/>
<dbReference type="Proteomes" id="UP000007129">
    <property type="component" value="Unassembled WGS sequence"/>
</dbReference>
<name>K2RH78_MACPH</name>
<dbReference type="VEuPathDB" id="FungiDB:MPH_13523"/>